<dbReference type="EMBL" id="JAWWNJ010000054">
    <property type="protein sequence ID" value="KAK7015449.1"/>
    <property type="molecule type" value="Genomic_DNA"/>
</dbReference>
<comment type="caution">
    <text evidence="1">The sequence shown here is derived from an EMBL/GenBank/DDBJ whole genome shotgun (WGS) entry which is preliminary data.</text>
</comment>
<proteinExistence type="predicted"/>
<name>A0AAW0AR15_9AGAR</name>
<evidence type="ECO:0000313" key="1">
    <source>
        <dbReference type="EMBL" id="KAK7015449.1"/>
    </source>
</evidence>
<organism evidence="1 2">
    <name type="scientific">Favolaschia claudopus</name>
    <dbReference type="NCBI Taxonomy" id="2862362"/>
    <lineage>
        <taxon>Eukaryota</taxon>
        <taxon>Fungi</taxon>
        <taxon>Dikarya</taxon>
        <taxon>Basidiomycota</taxon>
        <taxon>Agaricomycotina</taxon>
        <taxon>Agaricomycetes</taxon>
        <taxon>Agaricomycetidae</taxon>
        <taxon>Agaricales</taxon>
        <taxon>Marasmiineae</taxon>
        <taxon>Mycenaceae</taxon>
        <taxon>Favolaschia</taxon>
    </lineage>
</organism>
<reference evidence="1 2" key="1">
    <citation type="journal article" date="2024" name="J Genomics">
        <title>Draft genome sequencing and assembly of Favolaschia claudopus CIRM-BRFM 2984 isolated from oak limbs.</title>
        <authorList>
            <person name="Navarro D."/>
            <person name="Drula E."/>
            <person name="Chaduli D."/>
            <person name="Cazenave R."/>
            <person name="Ahrendt S."/>
            <person name="Wang J."/>
            <person name="Lipzen A."/>
            <person name="Daum C."/>
            <person name="Barry K."/>
            <person name="Grigoriev I.V."/>
            <person name="Favel A."/>
            <person name="Rosso M.N."/>
            <person name="Martin F."/>
        </authorList>
    </citation>
    <scope>NUCLEOTIDE SEQUENCE [LARGE SCALE GENOMIC DNA]</scope>
    <source>
        <strain evidence="1 2">CIRM-BRFM 2984</strain>
    </source>
</reference>
<evidence type="ECO:0000313" key="2">
    <source>
        <dbReference type="Proteomes" id="UP001362999"/>
    </source>
</evidence>
<gene>
    <name evidence="1" type="ORF">R3P38DRAFT_2718993</name>
</gene>
<dbReference type="Proteomes" id="UP001362999">
    <property type="component" value="Unassembled WGS sequence"/>
</dbReference>
<dbReference type="AlphaFoldDB" id="A0AAW0AR15"/>
<protein>
    <submittedName>
        <fullName evidence="1">Uncharacterized protein</fullName>
    </submittedName>
</protein>
<keyword evidence="2" id="KW-1185">Reference proteome</keyword>
<sequence>MPETQVLQAFLRRIMKLLWDEYRRNGYWPEGFLRIFPRTWAEGTAAKAHSTFSVDTGDYSPALEPETVPVDQHDEKKLPTQAPGRYLLTQKLHAGPVHAAVRGKSLAISAGHHTLVCHFALEGELLIVSREEFEELVEESVPGNNKNAGKASRLRSFKVSPDYIDSGARARRADFKINILAAIVLEEHAIIITDFNRLSEIHVLSSARVFAEKDFEPGSEMWNTRLWSCSRSGPDWIVETDAALAYLDSWRCKVLRENTLTPILDVLLEPDGPGAGIGQHLANDLLFEAALHPDMPSVCLCRDDALYSELRALIPRFMAKFIDPLYFQRCDSIPNTKNPFSFNSIADNNFRATYVRVYRKNEVRVSADLYNLYQSRGLLDPSHVVGTPYTGTWTPTELQYKILAVQFFKNSENNRYHIIRAQPPPTWPNVHVKASPFEGISHVGFATTLGPASFFEPMQNNGDRQVTPNKCLFVRCLFIVGPVPHPPQ</sequence>
<accession>A0AAW0AR15</accession>